<reference evidence="1 3" key="1">
    <citation type="submission" date="2021-12" db="EMBL/GenBank/DDBJ databases">
        <title>Genome sequencing of bacteria with rrn-lacking chromosome and rrn-plasmid.</title>
        <authorList>
            <person name="Anda M."/>
            <person name="Iwasaki W."/>
        </authorList>
    </citation>
    <scope>NUCLEOTIDE SEQUENCE [LARGE SCALE GENOMIC DNA]</scope>
    <source>
        <strain evidence="1 3">NBRC 15940</strain>
    </source>
</reference>
<organism evidence="1 3">
    <name type="scientific">Persicobacter diffluens</name>
    <dbReference type="NCBI Taxonomy" id="981"/>
    <lineage>
        <taxon>Bacteria</taxon>
        <taxon>Pseudomonadati</taxon>
        <taxon>Bacteroidota</taxon>
        <taxon>Cytophagia</taxon>
        <taxon>Cytophagales</taxon>
        <taxon>Persicobacteraceae</taxon>
        <taxon>Persicobacter</taxon>
    </lineage>
</organism>
<dbReference type="AlphaFoldDB" id="A0AAN4VWF2"/>
<name>A0AAN4VWF2_9BACT</name>
<sequence>MKNETKKIKAVINVGGPRNLLPESIKATFGEDRRMVKSCKNVAVMPSGRQQNPCRSAH</sequence>
<protein>
    <submittedName>
        <fullName evidence="1">Uncharacterized protein</fullName>
    </submittedName>
</protein>
<evidence type="ECO:0000313" key="2">
    <source>
        <dbReference type="EMBL" id="GJM61350.1"/>
    </source>
</evidence>
<dbReference type="EMBL" id="BQKE01000001">
    <property type="protein sequence ID" value="GJM61350.1"/>
    <property type="molecule type" value="Genomic_DNA"/>
</dbReference>
<evidence type="ECO:0000313" key="3">
    <source>
        <dbReference type="Proteomes" id="UP001310022"/>
    </source>
</evidence>
<dbReference type="RefSeq" id="WP_338236911.1">
    <property type="nucleotide sequence ID" value="NZ_BQKE01000001.1"/>
</dbReference>
<dbReference type="Proteomes" id="UP001310022">
    <property type="component" value="Unassembled WGS sequence"/>
</dbReference>
<keyword evidence="3" id="KW-1185">Reference proteome</keyword>
<comment type="caution">
    <text evidence="1">The sequence shown here is derived from an EMBL/GenBank/DDBJ whole genome shotgun (WGS) entry which is preliminary data.</text>
</comment>
<dbReference type="EMBL" id="BQKE01000001">
    <property type="protein sequence ID" value="GJM61349.1"/>
    <property type="molecule type" value="Genomic_DNA"/>
</dbReference>
<proteinExistence type="predicted"/>
<gene>
    <name evidence="1" type="ORF">PEDI_19010</name>
    <name evidence="2" type="ORF">PEDI_19020</name>
</gene>
<evidence type="ECO:0000313" key="1">
    <source>
        <dbReference type="EMBL" id="GJM61349.1"/>
    </source>
</evidence>
<accession>A0AAN4VWF2</accession>